<keyword evidence="8 11" id="KW-0067">ATP-binding</keyword>
<comment type="catalytic activity">
    <reaction evidence="10 11">
        <text>UMP + ATP = UDP + ADP</text>
        <dbReference type="Rhea" id="RHEA:24400"/>
        <dbReference type="ChEBI" id="CHEBI:30616"/>
        <dbReference type="ChEBI" id="CHEBI:57865"/>
        <dbReference type="ChEBI" id="CHEBI:58223"/>
        <dbReference type="ChEBI" id="CHEBI:456216"/>
        <dbReference type="EC" id="2.7.4.22"/>
    </reaction>
</comment>
<dbReference type="GO" id="GO:0005524">
    <property type="term" value="F:ATP binding"/>
    <property type="evidence" value="ECO:0007669"/>
    <property type="project" value="UniProtKB-KW"/>
</dbReference>
<dbReference type="InterPro" id="IPR011817">
    <property type="entry name" value="Uridylate_kinase"/>
</dbReference>
<comment type="activity regulation">
    <text evidence="11">Inhibited by UTP.</text>
</comment>
<dbReference type="EC" id="2.7.4.22" evidence="11"/>
<dbReference type="InterPro" id="IPR001048">
    <property type="entry name" value="Asp/Glu/Uridylate_kinase"/>
</dbReference>
<dbReference type="EMBL" id="JAPDPJ010000066">
    <property type="protein sequence ID" value="MCW3788811.1"/>
    <property type="molecule type" value="Genomic_DNA"/>
</dbReference>
<evidence type="ECO:0000259" key="12">
    <source>
        <dbReference type="Pfam" id="PF00696"/>
    </source>
</evidence>
<feature type="binding site" evidence="11">
    <location>
        <position position="158"/>
    </location>
    <ligand>
        <name>ATP</name>
        <dbReference type="ChEBI" id="CHEBI:30616"/>
    </ligand>
</feature>
<dbReference type="Proteomes" id="UP001209229">
    <property type="component" value="Unassembled WGS sequence"/>
</dbReference>
<feature type="binding site" evidence="11">
    <location>
        <position position="70"/>
    </location>
    <ligand>
        <name>UMP</name>
        <dbReference type="ChEBI" id="CHEBI:57865"/>
    </ligand>
</feature>
<dbReference type="GO" id="GO:0006225">
    <property type="term" value="P:UDP biosynthetic process"/>
    <property type="evidence" value="ECO:0007669"/>
    <property type="project" value="TreeGrafter"/>
</dbReference>
<comment type="caution">
    <text evidence="11">Lacks conserved residue(s) required for the propagation of feature annotation.</text>
</comment>
<dbReference type="GO" id="GO:0044210">
    <property type="term" value="P:'de novo' CTP biosynthetic process"/>
    <property type="evidence" value="ECO:0007669"/>
    <property type="project" value="UniProtKB-UniRule"/>
</dbReference>
<comment type="subunit">
    <text evidence="11">Homohexamer.</text>
</comment>
<evidence type="ECO:0000256" key="8">
    <source>
        <dbReference type="ARBA" id="ARBA00022840"/>
    </source>
</evidence>
<dbReference type="Pfam" id="PF00696">
    <property type="entry name" value="AA_kinase"/>
    <property type="match status" value="1"/>
</dbReference>
<evidence type="ECO:0000256" key="5">
    <source>
        <dbReference type="ARBA" id="ARBA00022679"/>
    </source>
</evidence>
<evidence type="ECO:0000256" key="4">
    <source>
        <dbReference type="ARBA" id="ARBA00022490"/>
    </source>
</evidence>
<evidence type="ECO:0000256" key="7">
    <source>
        <dbReference type="ARBA" id="ARBA00022777"/>
    </source>
</evidence>
<dbReference type="AlphaFoldDB" id="A0AAE3M896"/>
<dbReference type="HAMAP" id="MF_01220_B">
    <property type="entry name" value="PyrH_B"/>
    <property type="match status" value="1"/>
</dbReference>
<dbReference type="FunFam" id="3.40.1160.10:FF:000001">
    <property type="entry name" value="Uridylate kinase"/>
    <property type="match status" value="1"/>
</dbReference>
<organism evidence="13 14">
    <name type="scientific">Plebeiibacterium sediminum</name>
    <dbReference type="NCBI Taxonomy" id="2992112"/>
    <lineage>
        <taxon>Bacteria</taxon>
        <taxon>Pseudomonadati</taxon>
        <taxon>Bacteroidota</taxon>
        <taxon>Bacteroidia</taxon>
        <taxon>Marinilabiliales</taxon>
        <taxon>Marinilabiliaceae</taxon>
        <taxon>Plebeiibacterium</taxon>
    </lineage>
</organism>
<comment type="caution">
    <text evidence="13">The sequence shown here is derived from an EMBL/GenBank/DDBJ whole genome shotgun (WGS) entry which is preliminary data.</text>
</comment>
<keyword evidence="4 11" id="KW-0963">Cytoplasm</keyword>
<dbReference type="NCBIfam" id="TIGR02075">
    <property type="entry name" value="pyrH_bact"/>
    <property type="match status" value="1"/>
</dbReference>
<feature type="binding site" evidence="11">
    <location>
        <position position="51"/>
    </location>
    <ligand>
        <name>ATP</name>
        <dbReference type="ChEBI" id="CHEBI:30616"/>
    </ligand>
</feature>
<keyword evidence="7 11" id="KW-0418">Kinase</keyword>
<comment type="function">
    <text evidence="11">Catalyzes the reversible phosphorylation of UMP to UDP.</text>
</comment>
<dbReference type="SUPFAM" id="SSF53633">
    <property type="entry name" value="Carbamate kinase-like"/>
    <property type="match status" value="1"/>
</dbReference>
<evidence type="ECO:0000313" key="13">
    <source>
        <dbReference type="EMBL" id="MCW3788811.1"/>
    </source>
</evidence>
<reference evidence="13" key="1">
    <citation type="submission" date="2022-10" db="EMBL/GenBank/DDBJ databases">
        <authorList>
            <person name="Yu W.X."/>
        </authorList>
    </citation>
    <scope>NUCLEOTIDE SEQUENCE</scope>
    <source>
        <strain evidence="13">AAT</strain>
    </source>
</reference>
<feature type="domain" description="Aspartate/glutamate/uridylate kinase" evidence="12">
    <location>
        <begin position="3"/>
        <end position="212"/>
    </location>
</feature>
<name>A0AAE3M896_9BACT</name>
<dbReference type="InterPro" id="IPR036393">
    <property type="entry name" value="AceGlu_kinase-like_sf"/>
</dbReference>
<feature type="binding site" evidence="11">
    <location>
        <begin position="8"/>
        <end position="11"/>
    </location>
    <ligand>
        <name>ATP</name>
        <dbReference type="ChEBI" id="CHEBI:30616"/>
    </ligand>
</feature>
<comment type="subcellular location">
    <subcellularLocation>
        <location evidence="1 11">Cytoplasm</location>
    </subcellularLocation>
</comment>
<evidence type="ECO:0000256" key="3">
    <source>
        <dbReference type="ARBA" id="ARBA00007614"/>
    </source>
</evidence>
<dbReference type="GO" id="GO:0033862">
    <property type="term" value="F:UMP kinase activity"/>
    <property type="evidence" value="ECO:0007669"/>
    <property type="project" value="UniProtKB-EC"/>
</dbReference>
<sequence>MYKRVLLKLSGESLMGDQSYGIDNERLEEYAQQIKEIVELGVQVGIVIGGGNIFRGLSGAAKGFDRYQGDQMGMLATVINSLALKSSLNNNGVKARVLTAIKMEPVGEFYSQPKAIECLENGEVVILSAGTGNPYFTTDTGSSLRGIEIKADVMLKGTRVDGVYTADPEKDPTATKFDEITYDEIYNRGLKVMDLTATTMCKENDLPIIVFDMDTPGNLIRVIKGEKIGTLVRN</sequence>
<protein>
    <recommendedName>
        <fullName evidence="11">Uridylate kinase</fullName>
        <shortName evidence="11">UK</shortName>
        <ecNumber evidence="11">2.7.4.22</ecNumber>
    </recommendedName>
    <alternativeName>
        <fullName evidence="11">Uridine monophosphate kinase</fullName>
        <shortName evidence="11">UMP kinase</shortName>
        <shortName evidence="11">UMPK</shortName>
    </alternativeName>
</protein>
<proteinExistence type="inferred from homology"/>
<dbReference type="Gene3D" id="3.40.1160.10">
    <property type="entry name" value="Acetylglutamate kinase-like"/>
    <property type="match status" value="1"/>
</dbReference>
<evidence type="ECO:0000256" key="1">
    <source>
        <dbReference type="ARBA" id="ARBA00004496"/>
    </source>
</evidence>
<dbReference type="PANTHER" id="PTHR42833">
    <property type="entry name" value="URIDYLATE KINASE"/>
    <property type="match status" value="1"/>
</dbReference>
<dbReference type="PIRSF" id="PIRSF005650">
    <property type="entry name" value="Uridylate_kin"/>
    <property type="match status" value="1"/>
</dbReference>
<accession>A0AAE3M896</accession>
<feature type="binding site" evidence="11">
    <location>
        <position position="164"/>
    </location>
    <ligand>
        <name>ATP</name>
        <dbReference type="ChEBI" id="CHEBI:30616"/>
    </ligand>
</feature>
<comment type="pathway">
    <text evidence="2 11">Pyrimidine metabolism; CTP biosynthesis via de novo pathway; UDP from UMP (UMPK route): step 1/1.</text>
</comment>
<evidence type="ECO:0000256" key="2">
    <source>
        <dbReference type="ARBA" id="ARBA00004791"/>
    </source>
</evidence>
<feature type="binding site" evidence="11">
    <location>
        <position position="55"/>
    </location>
    <ligand>
        <name>ATP</name>
        <dbReference type="ChEBI" id="CHEBI:30616"/>
    </ligand>
</feature>
<dbReference type="InterPro" id="IPR015963">
    <property type="entry name" value="Uridylate_kinase_bac"/>
</dbReference>
<feature type="binding site" evidence="11">
    <location>
        <position position="167"/>
    </location>
    <ligand>
        <name>ATP</name>
        <dbReference type="ChEBI" id="CHEBI:30616"/>
    </ligand>
</feature>
<dbReference type="PANTHER" id="PTHR42833:SF4">
    <property type="entry name" value="URIDYLATE KINASE PUMPKIN, CHLOROPLASTIC"/>
    <property type="match status" value="1"/>
</dbReference>
<keyword evidence="9 11" id="KW-0665">Pyrimidine biosynthesis</keyword>
<evidence type="ECO:0000256" key="10">
    <source>
        <dbReference type="ARBA" id="ARBA00047767"/>
    </source>
</evidence>
<gene>
    <name evidence="11 13" type="primary">pyrH</name>
    <name evidence="13" type="ORF">OM075_20235</name>
</gene>
<evidence type="ECO:0000256" key="9">
    <source>
        <dbReference type="ARBA" id="ARBA00022975"/>
    </source>
</evidence>
<evidence type="ECO:0000313" key="14">
    <source>
        <dbReference type="Proteomes" id="UP001209229"/>
    </source>
</evidence>
<keyword evidence="5 11" id="KW-0808">Transferase</keyword>
<comment type="similarity">
    <text evidence="3 11">Belongs to the UMP kinase family.</text>
</comment>
<feature type="binding site" evidence="11">
    <location>
        <position position="50"/>
    </location>
    <ligand>
        <name>UMP</name>
        <dbReference type="ChEBI" id="CHEBI:57865"/>
    </ligand>
</feature>
<dbReference type="CDD" id="cd04254">
    <property type="entry name" value="AAK_UMPK-PyrH-Ec"/>
    <property type="match status" value="1"/>
</dbReference>
<keyword evidence="6 11" id="KW-0547">Nucleotide-binding</keyword>
<evidence type="ECO:0000256" key="6">
    <source>
        <dbReference type="ARBA" id="ARBA00022741"/>
    </source>
</evidence>
<keyword evidence="14" id="KW-1185">Reference proteome</keyword>
<dbReference type="GO" id="GO:0005737">
    <property type="term" value="C:cytoplasm"/>
    <property type="evidence" value="ECO:0007669"/>
    <property type="project" value="UniProtKB-SubCell"/>
</dbReference>
<dbReference type="RefSeq" id="WP_301192367.1">
    <property type="nucleotide sequence ID" value="NZ_JAPDPJ010000066.1"/>
</dbReference>
<evidence type="ECO:0000256" key="11">
    <source>
        <dbReference type="HAMAP-Rule" id="MF_01220"/>
    </source>
</evidence>
<feature type="binding site" evidence="11">
    <location>
        <begin position="131"/>
        <end position="138"/>
    </location>
    <ligand>
        <name>UMP</name>
        <dbReference type="ChEBI" id="CHEBI:57865"/>
    </ligand>
</feature>